<evidence type="ECO:0000256" key="1">
    <source>
        <dbReference type="ARBA" id="ARBA00009381"/>
    </source>
</evidence>
<dbReference type="GO" id="GO:0103068">
    <property type="term" value="F:leukotriene C4 gamma-glutamyl transferase activity"/>
    <property type="evidence" value="ECO:0007669"/>
    <property type="project" value="UniProtKB-EC"/>
</dbReference>
<comment type="similarity">
    <text evidence="1">Belongs to the gamma-glutamyltransferase family.</text>
</comment>
<evidence type="ECO:0000256" key="4">
    <source>
        <dbReference type="ARBA" id="ARBA00023145"/>
    </source>
</evidence>
<comment type="caution">
    <text evidence="5">The sequence shown here is derived from an EMBL/GenBank/DDBJ whole genome shotgun (WGS) entry which is preliminary data.</text>
</comment>
<dbReference type="Pfam" id="PF01019">
    <property type="entry name" value="G_glu_transpept"/>
    <property type="match status" value="2"/>
</dbReference>
<accession>A0ABU0YY09</accession>
<dbReference type="EMBL" id="JAUYVI010000013">
    <property type="protein sequence ID" value="MDQ7251533.1"/>
    <property type="molecule type" value="Genomic_DNA"/>
</dbReference>
<gene>
    <name evidence="5" type="ORF">Q8A70_27855</name>
</gene>
<sequence length="557" mass="56147">MAPAHPSGPEGGAERRKIRKTRAKALTLIAALLPALSACGSGPVARTTLSSNDRLMSTRAQNNPEGDGPLGGGGWFDSDIRGGAVADEPRAALVARDVLASGGNAADAAVAAYFALAVTLPSAAGLGGGGVCLVHDADKKTTDVIDFLPRAAKGGLVAVPGNVRGMAAINARYGRLPWPQLVNPGATLAGTGTAVSRALASELQAAGSRLGEDPQMAAVFTKDGAALGESDNLRQVDLGATLERIRVGGVNEFYSGQLGRALADGAQSIGAPLTIEDLRAAKAVLYAPAAIDAGDQQLFFPAPPASGGVLAAQMVQALDHIDAGDPAEVAKAINGLIADRQGWMKPGGDASQPASDLAGGDHVQAAIGARLDAPGYAMNENPSATGLVTMDAAGLGVACEFTMNAPFGSARIAPGTGLILAPAPNDRGAGFSALGPIMLASNSSGRLYFLAAGSGGAPADIAKAMLFDSVSRQEMPLEQAMQAGRLFADGAGTVYVEDKLAGADSAIAGAGFKVEHVGKLARVNAIYCPKSTPDDPDSCQLRNDYRGSGLLTTVNNQ</sequence>
<reference evidence="6" key="1">
    <citation type="submission" date="2023-08" db="EMBL/GenBank/DDBJ databases">
        <title>Rhodospirillaceae gen. nov., a novel taxon isolated from the Yangtze River Yuezi River estuary sludge.</title>
        <authorList>
            <person name="Ruan L."/>
        </authorList>
    </citation>
    <scope>NUCLEOTIDE SEQUENCE [LARGE SCALE GENOMIC DNA]</scope>
    <source>
        <strain evidence="6">R-7</strain>
    </source>
</reference>
<evidence type="ECO:0000313" key="6">
    <source>
        <dbReference type="Proteomes" id="UP001230156"/>
    </source>
</evidence>
<dbReference type="SUPFAM" id="SSF56235">
    <property type="entry name" value="N-terminal nucleophile aminohydrolases (Ntn hydrolases)"/>
    <property type="match status" value="1"/>
</dbReference>
<dbReference type="PANTHER" id="PTHR43199">
    <property type="entry name" value="GLUTATHIONE HYDROLASE"/>
    <property type="match status" value="1"/>
</dbReference>
<keyword evidence="3" id="KW-0378">Hydrolase</keyword>
<keyword evidence="5" id="KW-0012">Acyltransferase</keyword>
<organism evidence="5 6">
    <name type="scientific">Dongia sedimenti</name>
    <dbReference type="NCBI Taxonomy" id="3064282"/>
    <lineage>
        <taxon>Bacteria</taxon>
        <taxon>Pseudomonadati</taxon>
        <taxon>Pseudomonadota</taxon>
        <taxon>Alphaproteobacteria</taxon>
        <taxon>Rhodospirillales</taxon>
        <taxon>Dongiaceae</taxon>
        <taxon>Dongia</taxon>
    </lineage>
</organism>
<evidence type="ECO:0000256" key="2">
    <source>
        <dbReference type="ARBA" id="ARBA00022679"/>
    </source>
</evidence>
<dbReference type="PANTHER" id="PTHR43199:SF1">
    <property type="entry name" value="GLUTATHIONE HYDROLASE PROENZYME"/>
    <property type="match status" value="1"/>
</dbReference>
<keyword evidence="6" id="KW-1185">Reference proteome</keyword>
<dbReference type="InterPro" id="IPR043137">
    <property type="entry name" value="GGT_ssub_C"/>
</dbReference>
<proteinExistence type="inferred from homology"/>
<evidence type="ECO:0000256" key="3">
    <source>
        <dbReference type="ARBA" id="ARBA00022801"/>
    </source>
</evidence>
<dbReference type="InterPro" id="IPR051792">
    <property type="entry name" value="GGT_bact"/>
</dbReference>
<dbReference type="Gene3D" id="3.60.20.40">
    <property type="match status" value="1"/>
</dbReference>
<dbReference type="PRINTS" id="PR01210">
    <property type="entry name" value="GGTRANSPTASE"/>
</dbReference>
<dbReference type="Proteomes" id="UP001230156">
    <property type="component" value="Unassembled WGS sequence"/>
</dbReference>
<dbReference type="EC" id="2.3.2.2" evidence="5"/>
<evidence type="ECO:0000313" key="5">
    <source>
        <dbReference type="EMBL" id="MDQ7251533.1"/>
    </source>
</evidence>
<protein>
    <submittedName>
        <fullName evidence="5">Gamma-glutamyltransferase</fullName>
        <ecNumber evidence="5">2.3.2.2</ecNumber>
    </submittedName>
</protein>
<dbReference type="InterPro" id="IPR029055">
    <property type="entry name" value="Ntn_hydrolases_N"/>
</dbReference>
<keyword evidence="4" id="KW-0865">Zymogen</keyword>
<keyword evidence="2 5" id="KW-0808">Transferase</keyword>
<name>A0ABU0YY09_9PROT</name>
<dbReference type="RefSeq" id="WP_379961991.1">
    <property type="nucleotide sequence ID" value="NZ_JAUYVI010000013.1"/>
</dbReference>